<keyword evidence="7 13" id="KW-0418">Kinase</keyword>
<dbReference type="SMART" id="SM00388">
    <property type="entry name" value="HisKA"/>
    <property type="match status" value="1"/>
</dbReference>
<dbReference type="CDD" id="cd00082">
    <property type="entry name" value="HisKA"/>
    <property type="match status" value="1"/>
</dbReference>
<dbReference type="InterPro" id="IPR005467">
    <property type="entry name" value="His_kinase_dom"/>
</dbReference>
<dbReference type="PANTHER" id="PTHR45436">
    <property type="entry name" value="SENSOR HISTIDINE KINASE YKOH"/>
    <property type="match status" value="1"/>
</dbReference>
<dbReference type="Proteomes" id="UP000001416">
    <property type="component" value="Chromosome"/>
</dbReference>
<dbReference type="PhylomeDB" id="Q82WF2"/>
<evidence type="ECO:0000259" key="11">
    <source>
        <dbReference type="PROSITE" id="PS50109"/>
    </source>
</evidence>
<dbReference type="STRING" id="228410.NE0728"/>
<dbReference type="OrthoDB" id="9121563at2"/>
<name>Q82WF2_NITEU</name>
<evidence type="ECO:0000256" key="1">
    <source>
        <dbReference type="ARBA" id="ARBA00000085"/>
    </source>
</evidence>
<evidence type="ECO:0000313" key="13">
    <source>
        <dbReference type="EMBL" id="CAD84639.1"/>
    </source>
</evidence>
<keyword evidence="10" id="KW-0472">Membrane</keyword>
<keyword evidence="6 10" id="KW-0812">Transmembrane</keyword>
<dbReference type="InterPro" id="IPR003594">
    <property type="entry name" value="HATPase_dom"/>
</dbReference>
<dbReference type="Gene3D" id="1.10.287.130">
    <property type="match status" value="1"/>
</dbReference>
<organism evidence="13 14">
    <name type="scientific">Nitrosomonas europaea (strain ATCC 19718 / CIP 103999 / KCTC 2705 / NBRC 14298)</name>
    <dbReference type="NCBI Taxonomy" id="228410"/>
    <lineage>
        <taxon>Bacteria</taxon>
        <taxon>Pseudomonadati</taxon>
        <taxon>Pseudomonadota</taxon>
        <taxon>Betaproteobacteria</taxon>
        <taxon>Nitrosomonadales</taxon>
        <taxon>Nitrosomonadaceae</taxon>
        <taxon>Nitrosomonas</taxon>
    </lineage>
</organism>
<keyword evidence="8 10" id="KW-1133">Transmembrane helix</keyword>
<evidence type="ECO:0000313" key="14">
    <source>
        <dbReference type="Proteomes" id="UP000001416"/>
    </source>
</evidence>
<accession>Q82WF2</accession>
<reference evidence="13 14" key="1">
    <citation type="journal article" date="2003" name="J. Bacteriol.">
        <title>Complete genome sequence of the ammonia-oxidizing bacterium and obligate chemolithoautotroph Nitrosomonas europaea.</title>
        <authorList>
            <person name="Chain P."/>
            <person name="Lamerdin J."/>
            <person name="Larimer F."/>
            <person name="Regala W."/>
            <person name="Land M."/>
            <person name="Hauser L."/>
            <person name="Hooper A."/>
            <person name="Klotz M."/>
            <person name="Norton J."/>
            <person name="Sayavedra-Soto L."/>
            <person name="Arciero D."/>
            <person name="Hommes N."/>
            <person name="Whittaker M."/>
            <person name="Arp D."/>
        </authorList>
    </citation>
    <scope>NUCLEOTIDE SEQUENCE [LARGE SCALE GENOMIC DNA]</scope>
    <source>
        <strain evidence="14">ATCC 19718 / CIP 103999 / KCTC 2705 / NBRC 14298</strain>
    </source>
</reference>
<dbReference type="GeneID" id="87103921"/>
<dbReference type="Pfam" id="PF02518">
    <property type="entry name" value="HATPase_c"/>
    <property type="match status" value="1"/>
</dbReference>
<dbReference type="InterPro" id="IPR003660">
    <property type="entry name" value="HAMP_dom"/>
</dbReference>
<dbReference type="Gene3D" id="6.10.340.10">
    <property type="match status" value="1"/>
</dbReference>
<keyword evidence="14" id="KW-1185">Reference proteome</keyword>
<comment type="subcellular location">
    <subcellularLocation>
        <location evidence="2">Membrane</location>
    </subcellularLocation>
</comment>
<comment type="catalytic activity">
    <reaction evidence="1">
        <text>ATP + protein L-histidine = ADP + protein N-phospho-L-histidine.</text>
        <dbReference type="EC" id="2.7.13.3"/>
    </reaction>
</comment>
<dbReference type="InterPro" id="IPR036890">
    <property type="entry name" value="HATPase_C_sf"/>
</dbReference>
<dbReference type="PANTHER" id="PTHR45436:SF16">
    <property type="entry name" value="HISTIDINE KINASE"/>
    <property type="match status" value="1"/>
</dbReference>
<dbReference type="Pfam" id="PF00512">
    <property type="entry name" value="HisKA"/>
    <property type="match status" value="1"/>
</dbReference>
<dbReference type="AlphaFoldDB" id="Q82WF2"/>
<feature type="transmembrane region" description="Helical" evidence="10">
    <location>
        <begin position="12"/>
        <end position="33"/>
    </location>
</feature>
<dbReference type="PROSITE" id="PS50885">
    <property type="entry name" value="HAMP"/>
    <property type="match status" value="1"/>
</dbReference>
<dbReference type="EMBL" id="AL954747">
    <property type="protein sequence ID" value="CAD84639.1"/>
    <property type="molecule type" value="Genomic_DNA"/>
</dbReference>
<dbReference type="eggNOG" id="COG0642">
    <property type="taxonomic scope" value="Bacteria"/>
</dbReference>
<dbReference type="Gene3D" id="3.30.565.10">
    <property type="entry name" value="Histidine kinase-like ATPase, C-terminal domain"/>
    <property type="match status" value="1"/>
</dbReference>
<evidence type="ECO:0000259" key="12">
    <source>
        <dbReference type="PROSITE" id="PS50885"/>
    </source>
</evidence>
<keyword evidence="5" id="KW-0808">Transferase</keyword>
<dbReference type="SMART" id="SM00387">
    <property type="entry name" value="HATPase_c"/>
    <property type="match status" value="1"/>
</dbReference>
<evidence type="ECO:0000256" key="5">
    <source>
        <dbReference type="ARBA" id="ARBA00022679"/>
    </source>
</evidence>
<feature type="domain" description="Histidine kinase" evidence="11">
    <location>
        <begin position="216"/>
        <end position="418"/>
    </location>
</feature>
<evidence type="ECO:0000256" key="2">
    <source>
        <dbReference type="ARBA" id="ARBA00004370"/>
    </source>
</evidence>
<evidence type="ECO:0000256" key="8">
    <source>
        <dbReference type="ARBA" id="ARBA00022989"/>
    </source>
</evidence>
<dbReference type="RefSeq" id="WP_011111346.1">
    <property type="nucleotide sequence ID" value="NC_004757.1"/>
</dbReference>
<dbReference type="InterPro" id="IPR050428">
    <property type="entry name" value="TCS_sensor_his_kinase"/>
</dbReference>
<evidence type="ECO:0000256" key="3">
    <source>
        <dbReference type="ARBA" id="ARBA00012438"/>
    </source>
</evidence>
<dbReference type="GO" id="GO:0000155">
    <property type="term" value="F:phosphorelay sensor kinase activity"/>
    <property type="evidence" value="ECO:0007669"/>
    <property type="project" value="InterPro"/>
</dbReference>
<sequence length="418" mass="45907">MATKSLRRQIMLGMLAYTLLLSLGIATYGVTVIKNVEHLIWESLLRSEFEYFLECQRTEAGYRWDDTELLRLFGKGSDTPIPAEFDLPAGVHDGISVEKKQFVVLASGIGPDRSVMTLDITNIERVERQLIWMILGSAAVLVCILVLVTIFGARRLVRPLNSLARAIAELSPDQNGQRVQIEPHAPKEAQVIAERLNSYLVQIDDFVERERKFIRMASHELRTPLAVVVSTAEVALDPLVSPHSTEAHLRRILATAHEMQNLVTLLLALARDPARLQSMMELVDLAELVPSIVQDHRLLAGSKELAFDIITTPPCSIHAPRQIVSATIGNLVRNAIENSEHGTIRVITTGSGVTVQDSGHGVSESERSRIYTQLARAGSAAAGGIGLELIARACAHLGWRLDIDSLESGGTKATLTFR</sequence>
<keyword evidence="4" id="KW-0597">Phosphoprotein</keyword>
<dbReference type="KEGG" id="neu:NE0728"/>
<dbReference type="HOGENOM" id="CLU_000445_89_37_4"/>
<keyword evidence="9" id="KW-0902">Two-component regulatory system</keyword>
<dbReference type="GO" id="GO:0005886">
    <property type="term" value="C:plasma membrane"/>
    <property type="evidence" value="ECO:0007669"/>
    <property type="project" value="TreeGrafter"/>
</dbReference>
<feature type="transmembrane region" description="Helical" evidence="10">
    <location>
        <begin position="130"/>
        <end position="153"/>
    </location>
</feature>
<gene>
    <name evidence="13" type="ordered locus">NE0728</name>
</gene>
<dbReference type="InterPro" id="IPR036097">
    <property type="entry name" value="HisK_dim/P_sf"/>
</dbReference>
<evidence type="ECO:0000256" key="6">
    <source>
        <dbReference type="ARBA" id="ARBA00022692"/>
    </source>
</evidence>
<protein>
    <recommendedName>
        <fullName evidence="3">histidine kinase</fullName>
        <ecNumber evidence="3">2.7.13.3</ecNumber>
    </recommendedName>
</protein>
<evidence type="ECO:0000256" key="9">
    <source>
        <dbReference type="ARBA" id="ARBA00023012"/>
    </source>
</evidence>
<dbReference type="EC" id="2.7.13.3" evidence="3"/>
<evidence type="ECO:0000256" key="7">
    <source>
        <dbReference type="ARBA" id="ARBA00022777"/>
    </source>
</evidence>
<feature type="domain" description="HAMP" evidence="12">
    <location>
        <begin position="154"/>
        <end position="208"/>
    </location>
</feature>
<proteinExistence type="predicted"/>
<evidence type="ECO:0000256" key="4">
    <source>
        <dbReference type="ARBA" id="ARBA00022553"/>
    </source>
</evidence>
<evidence type="ECO:0000256" key="10">
    <source>
        <dbReference type="SAM" id="Phobius"/>
    </source>
</evidence>
<dbReference type="PROSITE" id="PS50109">
    <property type="entry name" value="HIS_KIN"/>
    <property type="match status" value="1"/>
</dbReference>
<dbReference type="SUPFAM" id="SSF55874">
    <property type="entry name" value="ATPase domain of HSP90 chaperone/DNA topoisomerase II/histidine kinase"/>
    <property type="match status" value="1"/>
</dbReference>
<dbReference type="SUPFAM" id="SSF47384">
    <property type="entry name" value="Homodimeric domain of signal transducing histidine kinase"/>
    <property type="match status" value="1"/>
</dbReference>
<dbReference type="InterPro" id="IPR003661">
    <property type="entry name" value="HisK_dim/P_dom"/>
</dbReference>